<dbReference type="Proteomes" id="UP000485058">
    <property type="component" value="Unassembled WGS sequence"/>
</dbReference>
<dbReference type="EMBL" id="BLLF01005138">
    <property type="protein sequence ID" value="GFH30776.1"/>
    <property type="molecule type" value="Genomic_DNA"/>
</dbReference>
<dbReference type="PANTHER" id="PTHR46039">
    <property type="entry name" value="SUCROSE-PHOSPHATE SYNTHASE 3-RELATED"/>
    <property type="match status" value="1"/>
</dbReference>
<evidence type="ECO:0000313" key="3">
    <source>
        <dbReference type="EMBL" id="GFH30776.1"/>
    </source>
</evidence>
<gene>
    <name evidence="3" type="ORF">HaLaN_29694</name>
</gene>
<dbReference type="AlphaFoldDB" id="A0A6A0ADL0"/>
<keyword evidence="2" id="KW-0808">Transferase</keyword>
<name>A0A6A0ADL0_HAELA</name>
<dbReference type="GO" id="GO:0016757">
    <property type="term" value="F:glycosyltransferase activity"/>
    <property type="evidence" value="ECO:0007669"/>
    <property type="project" value="UniProtKB-KW"/>
</dbReference>
<accession>A0A6A0ADL0</accession>
<keyword evidence="4" id="KW-1185">Reference proteome</keyword>
<evidence type="ECO:0000256" key="2">
    <source>
        <dbReference type="ARBA" id="ARBA00022679"/>
    </source>
</evidence>
<reference evidence="3 4" key="1">
    <citation type="submission" date="2020-02" db="EMBL/GenBank/DDBJ databases">
        <title>Draft genome sequence of Haematococcus lacustris strain NIES-144.</title>
        <authorList>
            <person name="Morimoto D."/>
            <person name="Nakagawa S."/>
            <person name="Yoshida T."/>
            <person name="Sawayama S."/>
        </authorList>
    </citation>
    <scope>NUCLEOTIDE SEQUENCE [LARGE SCALE GENOMIC DNA]</scope>
    <source>
        <strain evidence="3 4">NIES-144</strain>
    </source>
</reference>
<sequence>MTETLANNAWVESYLDALLSKGGLSNEHVAAAGNSPGARGVGGARGGEGGGMFDALMDDEERSITARYYVHQILSLDEERIRDAWSKASRPAKSGGLTAERDARMEHLSWRVWAMKRRRAQ</sequence>
<protein>
    <submittedName>
        <fullName evidence="3">Sucrose-phosphate synthase</fullName>
    </submittedName>
</protein>
<keyword evidence="1" id="KW-0328">Glycosyltransferase</keyword>
<proteinExistence type="predicted"/>
<feature type="non-terminal residue" evidence="3">
    <location>
        <position position="121"/>
    </location>
</feature>
<evidence type="ECO:0000313" key="4">
    <source>
        <dbReference type="Proteomes" id="UP000485058"/>
    </source>
</evidence>
<comment type="caution">
    <text evidence="3">The sequence shown here is derived from an EMBL/GenBank/DDBJ whole genome shotgun (WGS) entry which is preliminary data.</text>
</comment>
<dbReference type="InterPro" id="IPR044161">
    <property type="entry name" value="SPS"/>
</dbReference>
<dbReference type="PANTHER" id="PTHR46039:SF5">
    <property type="entry name" value="SUCROSE-PHOSPHATE SYNTHASE 3-RELATED"/>
    <property type="match status" value="1"/>
</dbReference>
<organism evidence="3 4">
    <name type="scientific">Haematococcus lacustris</name>
    <name type="common">Green alga</name>
    <name type="synonym">Haematococcus pluvialis</name>
    <dbReference type="NCBI Taxonomy" id="44745"/>
    <lineage>
        <taxon>Eukaryota</taxon>
        <taxon>Viridiplantae</taxon>
        <taxon>Chlorophyta</taxon>
        <taxon>core chlorophytes</taxon>
        <taxon>Chlorophyceae</taxon>
        <taxon>CS clade</taxon>
        <taxon>Chlamydomonadales</taxon>
        <taxon>Haematococcaceae</taxon>
        <taxon>Haematococcus</taxon>
    </lineage>
</organism>
<evidence type="ECO:0000256" key="1">
    <source>
        <dbReference type="ARBA" id="ARBA00022676"/>
    </source>
</evidence>